<evidence type="ECO:0000313" key="3">
    <source>
        <dbReference type="EMBL" id="CDW17505.1"/>
    </source>
</evidence>
<dbReference type="Gene3D" id="1.10.8.60">
    <property type="match status" value="1"/>
</dbReference>
<dbReference type="SUPFAM" id="SSF52540">
    <property type="entry name" value="P-loop containing nucleoside triphosphate hydrolases"/>
    <property type="match status" value="1"/>
</dbReference>
<dbReference type="AlphaFoldDB" id="D3PJK0"/>
<dbReference type="InterPro" id="IPR027417">
    <property type="entry name" value="P-loop_NTPase"/>
</dbReference>
<sequence length="400" mass="45330">MPILCREEESEILQRLCAGDEKGFPSSVYLWGSASSGKTLLTKQEVGIKSYSSCVQSSVSMGLIYRDLLTPWDKSHIENFGDFVKTLNSLQIPSQERIVFALDSADRLRLTDPKTLSGFLRIREMTDLNICVLFISQIPPHRILGRIDTTLFPLHLPQYTKEQTIKILSHEVESAMSGYPSTFYYGYANILVASFFSVTRNVKELLGLAFDHFNTYKEPVDDKSIGATSMRALFRAFEPKLKALGENVLYRESGGEVVSMKERLKVELPFFSKFLLIAAYLSSHNPSKSDKRFFVKHHGKQRKTKAMIKAKQRYSSQLTGPKAFPIDRLLAIFYAIVEDRASPSANILSQISTLVTLQYLVQVGGDLDMPKYKCVAGLDFIRNLSRTVNFEIVKYLYDYA</sequence>
<dbReference type="EMBL" id="BT121806">
    <property type="protein sequence ID" value="ADD38736.1"/>
    <property type="molecule type" value="mRNA"/>
</dbReference>
<dbReference type="Gene3D" id="3.40.50.300">
    <property type="entry name" value="P-loop containing nucleotide triphosphate hydrolases"/>
    <property type="match status" value="1"/>
</dbReference>
<dbReference type="EMBL" id="HACA01000144">
    <property type="protein sequence ID" value="CDW17505.1"/>
    <property type="molecule type" value="Transcribed_RNA"/>
</dbReference>
<accession>D3PJK0</accession>
<protein>
    <submittedName>
        <fullName evidence="2">Origin recognition complex subunit 5</fullName>
    </submittedName>
    <submittedName>
        <fullName evidence="3">Origin recognition complex, subunit 5 [Rattus norvegicus]</fullName>
    </submittedName>
</protein>
<dbReference type="OrthoDB" id="365981at2759"/>
<dbReference type="InterPro" id="IPR020796">
    <property type="entry name" value="ORC5"/>
</dbReference>
<evidence type="ECO:0000313" key="2">
    <source>
        <dbReference type="EMBL" id="ADD38736.1"/>
    </source>
</evidence>
<proteinExistence type="evidence at transcript level"/>
<name>D3PJK0_LEPSM</name>
<dbReference type="InterPro" id="IPR047088">
    <property type="entry name" value="ORC5_C"/>
</dbReference>
<organism evidence="2">
    <name type="scientific">Lepeophtheirus salmonis</name>
    <name type="common">Salmon louse</name>
    <name type="synonym">Caligus salmonis</name>
    <dbReference type="NCBI Taxonomy" id="72036"/>
    <lineage>
        <taxon>Eukaryota</taxon>
        <taxon>Metazoa</taxon>
        <taxon>Ecdysozoa</taxon>
        <taxon>Arthropoda</taxon>
        <taxon>Crustacea</taxon>
        <taxon>Multicrustacea</taxon>
        <taxon>Hexanauplia</taxon>
        <taxon>Copepoda</taxon>
        <taxon>Siphonostomatoida</taxon>
        <taxon>Caligidae</taxon>
        <taxon>Lepeophtheirus</taxon>
    </lineage>
</organism>
<reference evidence="3" key="2">
    <citation type="submission" date="2014-05" db="EMBL/GenBank/DDBJ databases">
        <authorList>
            <person name="Chronopoulou M."/>
        </authorList>
    </citation>
    <scope>NUCLEOTIDE SEQUENCE</scope>
    <source>
        <tissue evidence="3">Whole organism</tissue>
    </source>
</reference>
<feature type="domain" description="Origin recognition complex subunit 5 C-terminal" evidence="1">
    <location>
        <begin position="268"/>
        <end position="396"/>
    </location>
</feature>
<dbReference type="Pfam" id="PF14630">
    <property type="entry name" value="ORC5_C"/>
    <property type="match status" value="1"/>
</dbReference>
<dbReference type="GO" id="GO:0005664">
    <property type="term" value="C:nuclear origin of replication recognition complex"/>
    <property type="evidence" value="ECO:0007669"/>
    <property type="project" value="TreeGrafter"/>
</dbReference>
<dbReference type="PANTHER" id="PTHR12705">
    <property type="entry name" value="ORIGIN RECOGNITION COMPLEX SUBUNIT 5"/>
    <property type="match status" value="1"/>
</dbReference>
<dbReference type="PANTHER" id="PTHR12705:SF0">
    <property type="entry name" value="ORIGIN RECOGNITION COMPLEX SUBUNIT 5"/>
    <property type="match status" value="1"/>
</dbReference>
<gene>
    <name evidence="2" type="primary">ORC5</name>
    <name evidence="3" type="synonym">Orc5</name>
</gene>
<dbReference type="GO" id="GO:0006270">
    <property type="term" value="P:DNA replication initiation"/>
    <property type="evidence" value="ECO:0007669"/>
    <property type="project" value="TreeGrafter"/>
</dbReference>
<reference evidence="2" key="1">
    <citation type="submission" date="2010-03" db="EMBL/GenBank/DDBJ databases">
        <title>Atlantic Lepeophtheirus salmonis ESTs and full-length cDNAs.</title>
        <authorList>
            <person name="Yasuike M."/>
            <person name="von Schalburg K."/>
            <person name="Cooper G."/>
            <person name="Leong J."/>
            <person name="Nilsen F."/>
            <person name="Jones S.R.M."/>
            <person name="Koop B.F."/>
        </authorList>
    </citation>
    <scope>NUCLEOTIDE SEQUENCE</scope>
    <source>
        <strain evidence="2">Atlantic form</strain>
        <tissue evidence="2">Mixed tissue</tissue>
    </source>
</reference>
<dbReference type="GO" id="GO:0003688">
    <property type="term" value="F:DNA replication origin binding"/>
    <property type="evidence" value="ECO:0007669"/>
    <property type="project" value="TreeGrafter"/>
</dbReference>
<evidence type="ECO:0000259" key="1">
    <source>
        <dbReference type="Pfam" id="PF14630"/>
    </source>
</evidence>